<dbReference type="Proteomes" id="UP000565441">
    <property type="component" value="Unassembled WGS sequence"/>
</dbReference>
<protein>
    <submittedName>
        <fullName evidence="1">Uncharacterized protein</fullName>
    </submittedName>
</protein>
<dbReference type="AlphaFoldDB" id="A0A8H5H8D4"/>
<gene>
    <name evidence="1" type="ORF">D9615_006964</name>
</gene>
<name>A0A8H5H8D4_9AGAR</name>
<reference evidence="1 2" key="1">
    <citation type="journal article" date="2020" name="ISME J.">
        <title>Uncovering the hidden diversity of litter-decomposition mechanisms in mushroom-forming fungi.</title>
        <authorList>
            <person name="Floudas D."/>
            <person name="Bentzer J."/>
            <person name="Ahren D."/>
            <person name="Johansson T."/>
            <person name="Persson P."/>
            <person name="Tunlid A."/>
        </authorList>
    </citation>
    <scope>NUCLEOTIDE SEQUENCE [LARGE SCALE GENOMIC DNA]</scope>
    <source>
        <strain evidence="1 2">CBS 661.87</strain>
    </source>
</reference>
<proteinExistence type="predicted"/>
<dbReference type="EMBL" id="JAACJP010000018">
    <property type="protein sequence ID" value="KAF5378841.1"/>
    <property type="molecule type" value="Genomic_DNA"/>
</dbReference>
<comment type="caution">
    <text evidence="1">The sequence shown here is derived from an EMBL/GenBank/DDBJ whole genome shotgun (WGS) entry which is preliminary data.</text>
</comment>
<sequence length="416" mass="46624">MLEKTALSKRLSSVSYFFSTFDSERSVIYMPTGKMIPGVIPETVDTLEISLWELFVVEKQERIRHRLDDLRGCRISSISHYRDRGSMPHEFIIVEIWSGEDHRFLRLERSNWQAEEEESAKTGKHTCVTFSSVIDKLIKSHYYWTYKLVQTLTFPLGFTTIGVVDVVALATTVTSCAQNYSLYAHVRLWWAAMFFENVKRRIINHGGVRFAKGPLYAERGNMFKLNIVDAECKLLAPELTAKAKEILANHHSAEQIEEFQKAINNDSQLAGDDLAEHPVETVMERWDASAKELTAALQASVNAAIAERAVKLSNAKLAALERAELAQHMAKHDTALAAEHAEHSKLEQQQAQWMADPDAAMAAARADHDAEMAAIRAACAKLAQQNTDMMAQLKLLEVSSATAQHLIQAEPSIADS</sequence>
<evidence type="ECO:0000313" key="1">
    <source>
        <dbReference type="EMBL" id="KAF5378841.1"/>
    </source>
</evidence>
<accession>A0A8H5H8D4</accession>
<keyword evidence="2" id="KW-1185">Reference proteome</keyword>
<evidence type="ECO:0000313" key="2">
    <source>
        <dbReference type="Proteomes" id="UP000565441"/>
    </source>
</evidence>
<organism evidence="1 2">
    <name type="scientific">Tricholomella constricta</name>
    <dbReference type="NCBI Taxonomy" id="117010"/>
    <lineage>
        <taxon>Eukaryota</taxon>
        <taxon>Fungi</taxon>
        <taxon>Dikarya</taxon>
        <taxon>Basidiomycota</taxon>
        <taxon>Agaricomycotina</taxon>
        <taxon>Agaricomycetes</taxon>
        <taxon>Agaricomycetidae</taxon>
        <taxon>Agaricales</taxon>
        <taxon>Tricholomatineae</taxon>
        <taxon>Lyophyllaceae</taxon>
        <taxon>Tricholomella</taxon>
    </lineage>
</organism>
<dbReference type="OrthoDB" id="3048712at2759"/>